<dbReference type="AlphaFoldDB" id="A0A1Q8Q6E0"/>
<keyword evidence="2" id="KW-1185">Reference proteome</keyword>
<dbReference type="RefSeq" id="WP_075398047.1">
    <property type="nucleotide sequence ID" value="NZ_MSDU01000013.1"/>
</dbReference>
<accession>A0A1Q8Q6E0</accession>
<evidence type="ECO:0000313" key="1">
    <source>
        <dbReference type="EMBL" id="OLN22918.1"/>
    </source>
</evidence>
<sequence>MQFDTTFLFDGLSETIQVNGTDQRGIITNPPLSDVEERHLHTEFLVSQGDLIIYEQGLYLTLTETVTKRHGKYKTLIRHCNFIIEVAGDSITRQKVDENGNLMYDADGRPVMETIAGEPIFIPAIIDNKKTAIDDTTALRVLDNQIYIYVQDNEVNRTKLILNAEITPAGDTWAINNIDRTRQGLLVITAERVASV</sequence>
<proteinExistence type="predicted"/>
<organism evidence="1 2">
    <name type="scientific">Domibacillus antri</name>
    <dbReference type="NCBI Taxonomy" id="1714264"/>
    <lineage>
        <taxon>Bacteria</taxon>
        <taxon>Bacillati</taxon>
        <taxon>Bacillota</taxon>
        <taxon>Bacilli</taxon>
        <taxon>Bacillales</taxon>
        <taxon>Bacillaceae</taxon>
        <taxon>Domibacillus</taxon>
    </lineage>
</organism>
<dbReference type="OrthoDB" id="2852530at2"/>
<protein>
    <submittedName>
        <fullName evidence="1">Uncharacterized protein</fullName>
    </submittedName>
</protein>
<dbReference type="Proteomes" id="UP000185568">
    <property type="component" value="Unassembled WGS sequence"/>
</dbReference>
<reference evidence="1 2" key="1">
    <citation type="submission" date="2016-12" db="EMBL/GenBank/DDBJ databases">
        <title>Domibacillus antri genome sequencing.</title>
        <authorList>
            <person name="Verma A."/>
            <person name="Krishnamurthi S."/>
        </authorList>
    </citation>
    <scope>NUCLEOTIDE SEQUENCE [LARGE SCALE GENOMIC DNA]</scope>
    <source>
        <strain evidence="1 2">XD80</strain>
    </source>
</reference>
<gene>
    <name evidence="1" type="ORF">BTO30_07170</name>
</gene>
<dbReference type="STRING" id="1714264.BTO30_07170"/>
<comment type="caution">
    <text evidence="1">The sequence shown here is derived from an EMBL/GenBank/DDBJ whole genome shotgun (WGS) entry which is preliminary data.</text>
</comment>
<name>A0A1Q8Q6E0_9BACI</name>
<evidence type="ECO:0000313" key="2">
    <source>
        <dbReference type="Proteomes" id="UP000185568"/>
    </source>
</evidence>
<dbReference type="EMBL" id="MSDU01000013">
    <property type="protein sequence ID" value="OLN22918.1"/>
    <property type="molecule type" value="Genomic_DNA"/>
</dbReference>